<evidence type="ECO:0000313" key="3">
    <source>
        <dbReference type="Proteomes" id="UP001499990"/>
    </source>
</evidence>
<dbReference type="EMBL" id="BAAAYL010000001">
    <property type="protein sequence ID" value="GAA3378623.1"/>
    <property type="molecule type" value="Genomic_DNA"/>
</dbReference>
<protein>
    <submittedName>
        <fullName evidence="2">Uncharacterized protein</fullName>
    </submittedName>
</protein>
<organism evidence="2 3">
    <name type="scientific">Streptomyces sannanensis</name>
    <dbReference type="NCBI Taxonomy" id="285536"/>
    <lineage>
        <taxon>Bacteria</taxon>
        <taxon>Bacillati</taxon>
        <taxon>Actinomycetota</taxon>
        <taxon>Actinomycetes</taxon>
        <taxon>Kitasatosporales</taxon>
        <taxon>Streptomycetaceae</taxon>
        <taxon>Streptomyces</taxon>
    </lineage>
</organism>
<name>A0ABP6SKE1_9ACTN</name>
<dbReference type="Proteomes" id="UP001499990">
    <property type="component" value="Unassembled WGS sequence"/>
</dbReference>
<accession>A0ABP6SKE1</accession>
<comment type="caution">
    <text evidence="2">The sequence shown here is derived from an EMBL/GenBank/DDBJ whole genome shotgun (WGS) entry which is preliminary data.</text>
</comment>
<proteinExistence type="predicted"/>
<reference evidence="3" key="1">
    <citation type="journal article" date="2019" name="Int. J. Syst. Evol. Microbiol.">
        <title>The Global Catalogue of Microorganisms (GCM) 10K type strain sequencing project: providing services to taxonomists for standard genome sequencing and annotation.</title>
        <authorList>
            <consortium name="The Broad Institute Genomics Platform"/>
            <consortium name="The Broad Institute Genome Sequencing Center for Infectious Disease"/>
            <person name="Wu L."/>
            <person name="Ma J."/>
        </authorList>
    </citation>
    <scope>NUCLEOTIDE SEQUENCE [LARGE SCALE GENOMIC DNA]</scope>
    <source>
        <strain evidence="3">JCM 9651</strain>
    </source>
</reference>
<evidence type="ECO:0000313" key="2">
    <source>
        <dbReference type="EMBL" id="GAA3378623.1"/>
    </source>
</evidence>
<keyword evidence="3" id="KW-1185">Reference proteome</keyword>
<evidence type="ECO:0000256" key="1">
    <source>
        <dbReference type="SAM" id="MobiDB-lite"/>
    </source>
</evidence>
<gene>
    <name evidence="2" type="ORF">GCM10020367_58900</name>
</gene>
<feature type="compositionally biased region" description="Basic and acidic residues" evidence="1">
    <location>
        <begin position="20"/>
        <end position="34"/>
    </location>
</feature>
<sequence>MALQQPWDLLAEGLPPAAQDRADQAPHPDADHDPAAVHRHIRHHPAVIPVHLSRRYPAHRAGHRNIPGPGRDPDHLAAIRHILNGQRR</sequence>
<feature type="region of interest" description="Disordered" evidence="1">
    <location>
        <begin position="1"/>
        <end position="34"/>
    </location>
</feature>